<organism evidence="1 2">
    <name type="scientific">Zostera marina</name>
    <name type="common">Eelgrass</name>
    <dbReference type="NCBI Taxonomy" id="29655"/>
    <lineage>
        <taxon>Eukaryota</taxon>
        <taxon>Viridiplantae</taxon>
        <taxon>Streptophyta</taxon>
        <taxon>Embryophyta</taxon>
        <taxon>Tracheophyta</taxon>
        <taxon>Spermatophyta</taxon>
        <taxon>Magnoliopsida</taxon>
        <taxon>Liliopsida</taxon>
        <taxon>Zosteraceae</taxon>
        <taxon>Zostera</taxon>
    </lineage>
</organism>
<sequence length="43" mass="5208">MNDRICILLKICRQRGRVHRFRFSVRFCRVSEEKGSRNEKIIG</sequence>
<dbReference type="Proteomes" id="UP000036987">
    <property type="component" value="Unassembled WGS sequence"/>
</dbReference>
<name>A0A0K9PQK3_ZOSMR</name>
<dbReference type="AlphaFoldDB" id="A0A0K9PQK3"/>
<proteinExistence type="predicted"/>
<evidence type="ECO:0000313" key="2">
    <source>
        <dbReference type="Proteomes" id="UP000036987"/>
    </source>
</evidence>
<dbReference type="EMBL" id="LFYR01000684">
    <property type="protein sequence ID" value="KMZ71229.1"/>
    <property type="molecule type" value="Genomic_DNA"/>
</dbReference>
<protein>
    <submittedName>
        <fullName evidence="1">Uncharacterized protein</fullName>
    </submittedName>
</protein>
<accession>A0A0K9PQK3</accession>
<evidence type="ECO:0000313" key="1">
    <source>
        <dbReference type="EMBL" id="KMZ71229.1"/>
    </source>
</evidence>
<keyword evidence="2" id="KW-1185">Reference proteome</keyword>
<gene>
    <name evidence="1" type="ORF">ZOSMA_185G00480</name>
</gene>
<reference evidence="2" key="1">
    <citation type="journal article" date="2016" name="Nature">
        <title>The genome of the seagrass Zostera marina reveals angiosperm adaptation to the sea.</title>
        <authorList>
            <person name="Olsen J.L."/>
            <person name="Rouze P."/>
            <person name="Verhelst B."/>
            <person name="Lin Y.-C."/>
            <person name="Bayer T."/>
            <person name="Collen J."/>
            <person name="Dattolo E."/>
            <person name="De Paoli E."/>
            <person name="Dittami S."/>
            <person name="Maumus F."/>
            <person name="Michel G."/>
            <person name="Kersting A."/>
            <person name="Lauritano C."/>
            <person name="Lohaus R."/>
            <person name="Toepel M."/>
            <person name="Tonon T."/>
            <person name="Vanneste K."/>
            <person name="Amirebrahimi M."/>
            <person name="Brakel J."/>
            <person name="Bostroem C."/>
            <person name="Chovatia M."/>
            <person name="Grimwood J."/>
            <person name="Jenkins J.W."/>
            <person name="Jueterbock A."/>
            <person name="Mraz A."/>
            <person name="Stam W.T."/>
            <person name="Tice H."/>
            <person name="Bornberg-Bauer E."/>
            <person name="Green P.J."/>
            <person name="Pearson G.A."/>
            <person name="Procaccini G."/>
            <person name="Duarte C.M."/>
            <person name="Schmutz J."/>
            <person name="Reusch T.B.H."/>
            <person name="Van de Peer Y."/>
        </authorList>
    </citation>
    <scope>NUCLEOTIDE SEQUENCE [LARGE SCALE GENOMIC DNA]</scope>
    <source>
        <strain evidence="2">cv. Finnish</strain>
    </source>
</reference>
<comment type="caution">
    <text evidence="1">The sequence shown here is derived from an EMBL/GenBank/DDBJ whole genome shotgun (WGS) entry which is preliminary data.</text>
</comment>